<evidence type="ECO:0000256" key="1">
    <source>
        <dbReference type="SAM" id="MobiDB-lite"/>
    </source>
</evidence>
<organism evidence="3 4">
    <name type="scientific">Morchella conica CCBAS932</name>
    <dbReference type="NCBI Taxonomy" id="1392247"/>
    <lineage>
        <taxon>Eukaryota</taxon>
        <taxon>Fungi</taxon>
        <taxon>Dikarya</taxon>
        <taxon>Ascomycota</taxon>
        <taxon>Pezizomycotina</taxon>
        <taxon>Pezizomycetes</taxon>
        <taxon>Pezizales</taxon>
        <taxon>Morchellaceae</taxon>
        <taxon>Morchella</taxon>
    </lineage>
</organism>
<dbReference type="InParanoid" id="A0A3N4L3D9"/>
<evidence type="ECO:0000256" key="2">
    <source>
        <dbReference type="SAM" id="Phobius"/>
    </source>
</evidence>
<sequence length="97" mass="11134">MEASFFQLVVLFTFYFILFFFVPYFLPPQLSRSLSVLYFFCFHTTVCTFPSFPHDRFSTVQTTLLLSSPPTTERHPNPSSNSPPSFPPLLSPIITTT</sequence>
<proteinExistence type="predicted"/>
<reference evidence="3 4" key="1">
    <citation type="journal article" date="2018" name="Nat. Ecol. Evol.">
        <title>Pezizomycetes genomes reveal the molecular basis of ectomycorrhizal truffle lifestyle.</title>
        <authorList>
            <person name="Murat C."/>
            <person name="Payen T."/>
            <person name="Noel B."/>
            <person name="Kuo A."/>
            <person name="Morin E."/>
            <person name="Chen J."/>
            <person name="Kohler A."/>
            <person name="Krizsan K."/>
            <person name="Balestrini R."/>
            <person name="Da Silva C."/>
            <person name="Montanini B."/>
            <person name="Hainaut M."/>
            <person name="Levati E."/>
            <person name="Barry K.W."/>
            <person name="Belfiori B."/>
            <person name="Cichocki N."/>
            <person name="Clum A."/>
            <person name="Dockter R.B."/>
            <person name="Fauchery L."/>
            <person name="Guy J."/>
            <person name="Iotti M."/>
            <person name="Le Tacon F."/>
            <person name="Lindquist E.A."/>
            <person name="Lipzen A."/>
            <person name="Malagnac F."/>
            <person name="Mello A."/>
            <person name="Molinier V."/>
            <person name="Miyauchi S."/>
            <person name="Poulain J."/>
            <person name="Riccioni C."/>
            <person name="Rubini A."/>
            <person name="Sitrit Y."/>
            <person name="Splivallo R."/>
            <person name="Traeger S."/>
            <person name="Wang M."/>
            <person name="Zifcakova L."/>
            <person name="Wipf D."/>
            <person name="Zambonelli A."/>
            <person name="Paolocci F."/>
            <person name="Nowrousian M."/>
            <person name="Ottonello S."/>
            <person name="Baldrian P."/>
            <person name="Spatafora J.W."/>
            <person name="Henrissat B."/>
            <person name="Nagy L.G."/>
            <person name="Aury J.M."/>
            <person name="Wincker P."/>
            <person name="Grigoriev I.V."/>
            <person name="Bonfante P."/>
            <person name="Martin F.M."/>
        </authorList>
    </citation>
    <scope>NUCLEOTIDE SEQUENCE [LARGE SCALE GENOMIC DNA]</scope>
    <source>
        <strain evidence="3 4">CCBAS932</strain>
    </source>
</reference>
<protein>
    <submittedName>
        <fullName evidence="3">Uncharacterized protein</fullName>
    </submittedName>
</protein>
<keyword evidence="2" id="KW-0812">Transmembrane</keyword>
<dbReference type="Proteomes" id="UP000277580">
    <property type="component" value="Unassembled WGS sequence"/>
</dbReference>
<feature type="region of interest" description="Disordered" evidence="1">
    <location>
        <begin position="67"/>
        <end position="97"/>
    </location>
</feature>
<keyword evidence="2" id="KW-0472">Membrane</keyword>
<gene>
    <name evidence="3" type="ORF">P167DRAFT_159497</name>
</gene>
<dbReference type="AlphaFoldDB" id="A0A3N4L3D9"/>
<name>A0A3N4L3D9_9PEZI</name>
<feature type="transmembrane region" description="Helical" evidence="2">
    <location>
        <begin position="6"/>
        <end position="26"/>
    </location>
</feature>
<dbReference type="EMBL" id="ML119128">
    <property type="protein sequence ID" value="RPB12525.1"/>
    <property type="molecule type" value="Genomic_DNA"/>
</dbReference>
<keyword evidence="2" id="KW-1133">Transmembrane helix</keyword>
<accession>A0A3N4L3D9</accession>
<evidence type="ECO:0000313" key="4">
    <source>
        <dbReference type="Proteomes" id="UP000277580"/>
    </source>
</evidence>
<keyword evidence="4" id="KW-1185">Reference proteome</keyword>
<evidence type="ECO:0000313" key="3">
    <source>
        <dbReference type="EMBL" id="RPB12525.1"/>
    </source>
</evidence>
<feature type="compositionally biased region" description="Low complexity" evidence="1">
    <location>
        <begin position="67"/>
        <end position="83"/>
    </location>
</feature>